<feature type="region of interest" description="Disordered" evidence="1">
    <location>
        <begin position="249"/>
        <end position="302"/>
    </location>
</feature>
<feature type="compositionally biased region" description="Basic residues" evidence="1">
    <location>
        <begin position="184"/>
        <end position="201"/>
    </location>
</feature>
<protein>
    <submittedName>
        <fullName evidence="2">Transcriptional regulator, LysR family</fullName>
    </submittedName>
</protein>
<feature type="compositionally biased region" description="Gly residues" evidence="1">
    <location>
        <begin position="35"/>
        <end position="47"/>
    </location>
</feature>
<feature type="compositionally biased region" description="Basic residues" evidence="1">
    <location>
        <begin position="123"/>
        <end position="132"/>
    </location>
</feature>
<feature type="compositionally biased region" description="Basic residues" evidence="1">
    <location>
        <begin position="274"/>
        <end position="295"/>
    </location>
</feature>
<dbReference type="EMBL" id="CADCUU010000451">
    <property type="protein sequence ID" value="CAA9432806.1"/>
    <property type="molecule type" value="Genomic_DNA"/>
</dbReference>
<feature type="compositionally biased region" description="Basic and acidic residues" evidence="1">
    <location>
        <begin position="99"/>
        <end position="113"/>
    </location>
</feature>
<feature type="compositionally biased region" description="Low complexity" evidence="1">
    <location>
        <begin position="169"/>
        <end position="183"/>
    </location>
</feature>
<dbReference type="AlphaFoldDB" id="A0A6J4Q7R1"/>
<feature type="compositionally biased region" description="Basic residues" evidence="1">
    <location>
        <begin position="139"/>
        <end position="150"/>
    </location>
</feature>
<feature type="compositionally biased region" description="Low complexity" evidence="1">
    <location>
        <begin position="48"/>
        <end position="65"/>
    </location>
</feature>
<reference evidence="2" key="1">
    <citation type="submission" date="2020-02" db="EMBL/GenBank/DDBJ databases">
        <authorList>
            <person name="Meier V. D."/>
        </authorList>
    </citation>
    <scope>NUCLEOTIDE SEQUENCE</scope>
    <source>
        <strain evidence="2">AVDCRST_MAG15</strain>
    </source>
</reference>
<feature type="non-terminal residue" evidence="2">
    <location>
        <position position="302"/>
    </location>
</feature>
<gene>
    <name evidence="2" type="ORF">AVDCRST_MAG15-2986</name>
</gene>
<sequence>GPHVLHPAPTPNLCRSGRKRLRQPRRTGALHLPIGGLGRGARPGGRSGRAALRPPSARAGGDAARPPVPAPRPRHPRAGRGLAPCPRGGASGRRRRAPARRDLAHGGLRDVRPPRPLPPRQPGGHRHRHRGFGRIPRTSPHRGGARRRRHGDGDAQEPRGADGGDHRGLALPALAAVGASAGRAGRHRPVGPRGRAPHHAHGGRDGGGNREPLIGLKPAPPGGLPHPERGGGTIPCGDGGGCRAPARSHLPPLVAGGRPDREPGRVGRPAGRAGGHRLAARRAPLPRRARVHRPIPSHAQPV</sequence>
<proteinExistence type="predicted"/>
<feature type="compositionally biased region" description="Low complexity" evidence="1">
    <location>
        <begin position="79"/>
        <end position="88"/>
    </location>
</feature>
<feature type="region of interest" description="Disordered" evidence="1">
    <location>
        <begin position="1"/>
        <end position="214"/>
    </location>
</feature>
<feature type="non-terminal residue" evidence="2">
    <location>
        <position position="1"/>
    </location>
</feature>
<organism evidence="2">
    <name type="scientific">uncultured Rubellimicrobium sp</name>
    <dbReference type="NCBI Taxonomy" id="543078"/>
    <lineage>
        <taxon>Bacteria</taxon>
        <taxon>Pseudomonadati</taxon>
        <taxon>Pseudomonadota</taxon>
        <taxon>Alphaproteobacteria</taxon>
        <taxon>Rhodobacterales</taxon>
        <taxon>Roseobacteraceae</taxon>
        <taxon>Rubellimicrobium</taxon>
        <taxon>environmental samples</taxon>
    </lineage>
</organism>
<evidence type="ECO:0000313" key="2">
    <source>
        <dbReference type="EMBL" id="CAA9432806.1"/>
    </source>
</evidence>
<name>A0A6J4Q7R1_9RHOB</name>
<feature type="compositionally biased region" description="Basic and acidic residues" evidence="1">
    <location>
        <begin position="151"/>
        <end position="168"/>
    </location>
</feature>
<accession>A0A6J4Q7R1</accession>
<feature type="compositionally biased region" description="Basic residues" evidence="1">
    <location>
        <begin position="16"/>
        <end position="25"/>
    </location>
</feature>
<evidence type="ECO:0000256" key="1">
    <source>
        <dbReference type="SAM" id="MobiDB-lite"/>
    </source>
</evidence>